<accession>A0A8E0RNP6</accession>
<evidence type="ECO:0000256" key="5">
    <source>
        <dbReference type="SAM" id="Phobius"/>
    </source>
</evidence>
<dbReference type="Proteomes" id="UP000728185">
    <property type="component" value="Unassembled WGS sequence"/>
</dbReference>
<dbReference type="GO" id="GO:0016020">
    <property type="term" value="C:membrane"/>
    <property type="evidence" value="ECO:0007669"/>
    <property type="project" value="TreeGrafter"/>
</dbReference>
<dbReference type="OrthoDB" id="10262326at2759"/>
<keyword evidence="7" id="KW-1185">Reference proteome</keyword>
<feature type="transmembrane region" description="Helical" evidence="5">
    <location>
        <begin position="70"/>
        <end position="90"/>
    </location>
</feature>
<name>A0A8E0RNP6_9TREM</name>
<dbReference type="GO" id="GO:0016757">
    <property type="term" value="F:glycosyltransferase activity"/>
    <property type="evidence" value="ECO:0007669"/>
    <property type="project" value="UniProtKB-KW"/>
</dbReference>
<keyword evidence="4" id="KW-0460">Magnesium</keyword>
<organism evidence="6 7">
    <name type="scientific">Fasciolopsis buskii</name>
    <dbReference type="NCBI Taxonomy" id="27845"/>
    <lineage>
        <taxon>Eukaryota</taxon>
        <taxon>Metazoa</taxon>
        <taxon>Spiralia</taxon>
        <taxon>Lophotrochozoa</taxon>
        <taxon>Platyhelminthes</taxon>
        <taxon>Trematoda</taxon>
        <taxon>Digenea</taxon>
        <taxon>Plagiorchiida</taxon>
        <taxon>Echinostomata</taxon>
        <taxon>Echinostomatoidea</taxon>
        <taxon>Fasciolidae</taxon>
        <taxon>Fasciolopsis</taxon>
    </lineage>
</organism>
<evidence type="ECO:0000256" key="3">
    <source>
        <dbReference type="ARBA" id="ARBA00022723"/>
    </source>
</evidence>
<sequence>MYSCKPDGSDCLFSYYRHILELVLLMIMSAVGMRLLRKMIHSYRGEFLRAGFAGTDMSKSSKPVLPEAQGVLAGVVYIAVMFLFIPVPFWRYLFGKTYFLPIIGTNASTTAIYESEVLFKSQFIHYLAGLLSICCMIFLGFADDALDLPWRHKLLMPSVASLPLLMVHLANEGTTKIIVPVFLRAVLGHSVDIGK</sequence>
<evidence type="ECO:0000256" key="1">
    <source>
        <dbReference type="ARBA" id="ARBA00004127"/>
    </source>
</evidence>
<keyword evidence="2" id="KW-0808">Transferase</keyword>
<evidence type="ECO:0000256" key="4">
    <source>
        <dbReference type="ARBA" id="ARBA00022842"/>
    </source>
</evidence>
<dbReference type="InterPro" id="IPR033895">
    <property type="entry name" value="GPT"/>
</dbReference>
<evidence type="ECO:0000256" key="2">
    <source>
        <dbReference type="ARBA" id="ARBA00022676"/>
    </source>
</evidence>
<keyword evidence="5" id="KW-1133">Transmembrane helix</keyword>
<keyword evidence="3" id="KW-0479">Metal-binding</keyword>
<evidence type="ECO:0000313" key="6">
    <source>
        <dbReference type="EMBL" id="KAA0188939.1"/>
    </source>
</evidence>
<proteinExistence type="predicted"/>
<keyword evidence="2" id="KW-0328">Glycosyltransferase</keyword>
<comment type="caution">
    <text evidence="6">The sequence shown here is derived from an EMBL/GenBank/DDBJ whole genome shotgun (WGS) entry which is preliminary data.</text>
</comment>
<dbReference type="PANTHER" id="PTHR10571">
    <property type="entry name" value="UDP-N-ACETYLGLUCOSAMINE--DOLICHYL-PHOSPHATE N-ACETYLGLUCOSAMINEPHOSPHOTRANSFERASE"/>
    <property type="match status" value="1"/>
</dbReference>
<evidence type="ECO:0000313" key="7">
    <source>
        <dbReference type="Proteomes" id="UP000728185"/>
    </source>
</evidence>
<keyword evidence="5" id="KW-0472">Membrane</keyword>
<keyword evidence="5" id="KW-0812">Transmembrane</keyword>
<feature type="transmembrane region" description="Helical" evidence="5">
    <location>
        <begin position="15"/>
        <end position="36"/>
    </location>
</feature>
<dbReference type="GO" id="GO:0003975">
    <property type="term" value="F:UDP-N-acetylglucosamine-dolichyl-phosphate N-acetylglucosaminephosphotransferase activity"/>
    <property type="evidence" value="ECO:0007669"/>
    <property type="project" value="InterPro"/>
</dbReference>
<dbReference type="GO" id="GO:0046872">
    <property type="term" value="F:metal ion binding"/>
    <property type="evidence" value="ECO:0007669"/>
    <property type="project" value="UniProtKB-KW"/>
</dbReference>
<dbReference type="GO" id="GO:0012505">
    <property type="term" value="C:endomembrane system"/>
    <property type="evidence" value="ECO:0007669"/>
    <property type="project" value="UniProtKB-SubCell"/>
</dbReference>
<comment type="subcellular location">
    <subcellularLocation>
        <location evidence="1">Endomembrane system</location>
        <topology evidence="1">Multi-pass membrane protein</topology>
    </subcellularLocation>
</comment>
<dbReference type="EMBL" id="LUCM01008109">
    <property type="protein sequence ID" value="KAA0188939.1"/>
    <property type="molecule type" value="Genomic_DNA"/>
</dbReference>
<gene>
    <name evidence="6" type="ORF">FBUS_10865</name>
</gene>
<dbReference type="UniPathway" id="UPA00378"/>
<dbReference type="AlphaFoldDB" id="A0A8E0RNP6"/>
<dbReference type="PANTHER" id="PTHR10571:SF0">
    <property type="entry name" value="UDP-N-ACETYLGLUCOSAMINE--DOLICHYL-PHOSPHATE N-ACETYLGLUCOSAMINEPHOSPHOTRANSFERASE"/>
    <property type="match status" value="1"/>
</dbReference>
<dbReference type="GO" id="GO:0006488">
    <property type="term" value="P:dolichol-linked oligosaccharide biosynthetic process"/>
    <property type="evidence" value="ECO:0007669"/>
    <property type="project" value="InterPro"/>
</dbReference>
<feature type="transmembrane region" description="Helical" evidence="5">
    <location>
        <begin position="123"/>
        <end position="142"/>
    </location>
</feature>
<protein>
    <submittedName>
        <fullName evidence="6">UDP-N-acetylglucosamine--dolichyl-phosphate N-acetylglucosaminephosphotransferase</fullName>
    </submittedName>
</protein>
<reference evidence="6" key="1">
    <citation type="submission" date="2019-05" db="EMBL/GenBank/DDBJ databases">
        <title>Annotation for the trematode Fasciolopsis buski.</title>
        <authorList>
            <person name="Choi Y.-J."/>
        </authorList>
    </citation>
    <scope>NUCLEOTIDE SEQUENCE</scope>
    <source>
        <strain evidence="6">HT</strain>
        <tissue evidence="6">Whole worm</tissue>
    </source>
</reference>